<protein>
    <submittedName>
        <fullName evidence="1">26827_t:CDS:1</fullName>
    </submittedName>
</protein>
<gene>
    <name evidence="1" type="ORF">RPERSI_LOCUS15812</name>
</gene>
<comment type="caution">
    <text evidence="1">The sequence shown here is derived from an EMBL/GenBank/DDBJ whole genome shotgun (WGS) entry which is preliminary data.</text>
</comment>
<dbReference type="EMBL" id="CAJVQC010038421">
    <property type="protein sequence ID" value="CAG8766119.1"/>
    <property type="molecule type" value="Genomic_DNA"/>
</dbReference>
<evidence type="ECO:0000313" key="2">
    <source>
        <dbReference type="Proteomes" id="UP000789920"/>
    </source>
</evidence>
<reference evidence="1" key="1">
    <citation type="submission" date="2021-06" db="EMBL/GenBank/DDBJ databases">
        <authorList>
            <person name="Kallberg Y."/>
            <person name="Tangrot J."/>
            <person name="Rosling A."/>
        </authorList>
    </citation>
    <scope>NUCLEOTIDE SEQUENCE</scope>
    <source>
        <strain evidence="1">MA461A</strain>
    </source>
</reference>
<proteinExistence type="predicted"/>
<name>A0ACA9QVS6_9GLOM</name>
<organism evidence="1 2">
    <name type="scientific">Racocetra persica</name>
    <dbReference type="NCBI Taxonomy" id="160502"/>
    <lineage>
        <taxon>Eukaryota</taxon>
        <taxon>Fungi</taxon>
        <taxon>Fungi incertae sedis</taxon>
        <taxon>Mucoromycota</taxon>
        <taxon>Glomeromycotina</taxon>
        <taxon>Glomeromycetes</taxon>
        <taxon>Diversisporales</taxon>
        <taxon>Gigasporaceae</taxon>
        <taxon>Racocetra</taxon>
    </lineage>
</organism>
<sequence>NENYGPCFGDKDLWMHSDFSQSNNCSSERDDYEIQITEHRKFSVSEYEVFKIIKN</sequence>
<evidence type="ECO:0000313" key="1">
    <source>
        <dbReference type="EMBL" id="CAG8766119.1"/>
    </source>
</evidence>
<accession>A0ACA9QVS6</accession>
<keyword evidence="2" id="KW-1185">Reference proteome</keyword>
<dbReference type="Proteomes" id="UP000789920">
    <property type="component" value="Unassembled WGS sequence"/>
</dbReference>
<feature type="non-terminal residue" evidence="1">
    <location>
        <position position="1"/>
    </location>
</feature>